<dbReference type="Proteomes" id="UP000184222">
    <property type="component" value="Chromosome"/>
</dbReference>
<dbReference type="InterPro" id="IPR050218">
    <property type="entry name" value="LptD"/>
</dbReference>
<reference evidence="4 5" key="1">
    <citation type="journal article" date="2016" name="Appl. Environ. Microbiol.">
        <title>Whole genome relationships among Francisella bacteria of diverse origin define new species and provide specific regions for detection.</title>
        <authorList>
            <person name="Challacombe J.F."/>
            <person name="Petersen J.M."/>
            <person name="Gallegos-Graves V."/>
            <person name="Hodge D."/>
            <person name="Pillai S."/>
            <person name="Kuske C.R."/>
        </authorList>
    </citation>
    <scope>NUCLEOTIDE SEQUENCE [LARGE SCALE GENOMIC DNA]</scope>
    <source>
        <strain evidence="5">TX07-7310</strain>
    </source>
</reference>
<evidence type="ECO:0000259" key="3">
    <source>
        <dbReference type="Pfam" id="PF04453"/>
    </source>
</evidence>
<dbReference type="HAMAP" id="MF_01411">
    <property type="entry name" value="LPS_assembly_LptD"/>
    <property type="match status" value="1"/>
</dbReference>
<evidence type="ECO:0000256" key="2">
    <source>
        <dbReference type="HAMAP-Rule" id="MF_01411"/>
    </source>
</evidence>
<evidence type="ECO:0000313" key="5">
    <source>
        <dbReference type="Proteomes" id="UP000184222"/>
    </source>
</evidence>
<dbReference type="STRING" id="573570.F7310_06995"/>
<evidence type="ECO:0000313" key="4">
    <source>
        <dbReference type="EMBL" id="API87117.1"/>
    </source>
</evidence>
<dbReference type="InterPro" id="IPR007543">
    <property type="entry name" value="LptD_C"/>
</dbReference>
<comment type="caution">
    <text evidence="2">Lacks conserved residue(s) required for the propagation of feature annotation.</text>
</comment>
<proteinExistence type="inferred from homology"/>
<organism evidence="4 5">
    <name type="scientific">Francisella uliginis</name>
    <dbReference type="NCBI Taxonomy" id="573570"/>
    <lineage>
        <taxon>Bacteria</taxon>
        <taxon>Pseudomonadati</taxon>
        <taxon>Pseudomonadota</taxon>
        <taxon>Gammaproteobacteria</taxon>
        <taxon>Thiotrichales</taxon>
        <taxon>Francisellaceae</taxon>
        <taxon>Francisella</taxon>
    </lineage>
</organism>
<dbReference type="GO" id="GO:0009279">
    <property type="term" value="C:cell outer membrane"/>
    <property type="evidence" value="ECO:0007669"/>
    <property type="project" value="UniProtKB-SubCell"/>
</dbReference>
<keyword evidence="1 2" id="KW-0998">Cell outer membrane</keyword>
<dbReference type="Pfam" id="PF04453">
    <property type="entry name" value="LptD"/>
    <property type="match status" value="1"/>
</dbReference>
<dbReference type="AlphaFoldDB" id="A0A1L4BTH1"/>
<comment type="subcellular location">
    <subcellularLocation>
        <location evidence="2">Cell outer membrane</location>
    </subcellularLocation>
</comment>
<dbReference type="PANTHER" id="PTHR30189">
    <property type="entry name" value="LPS-ASSEMBLY PROTEIN"/>
    <property type="match status" value="1"/>
</dbReference>
<keyword evidence="5" id="KW-1185">Reference proteome</keyword>
<dbReference type="PANTHER" id="PTHR30189:SF1">
    <property type="entry name" value="LPS-ASSEMBLY PROTEIN LPTD"/>
    <property type="match status" value="1"/>
</dbReference>
<sequence length="871" mass="99803">MKLTYLKIKPIYAFIIFLLSTSDMYSARIMNNNPEKEEWSCKAVNGEWSCKRAKKPKNVFDKKLKSSQKQKALANDLGWVDKPSYLVGGYYNNDHQFTKALCESKRTDINYTKAEYETDGTLVASGNVEVLQCDQELYGNNAIVSFNDDKNSIKSFVMLGDVIAKQPSTGIVLRTEALDLDMNNETLSAGQSYFRMPKQTPDTRIYNRNNFSGYLRGYTESFKKDKDDNLMFSNGYITTGDPYDEAWKITTQNMIIDTKKEMAYIKNGFFEIQNTPVMYIPYFSYPISDKRKSGFLTPDFFQNENSGFGVAIPYYFNLAPNYDLLLNSVLWSERGIMENATFRYMSEYTKNQFEGSIVPYDFKSGGMRGAFTLSSQADFKNGITTNFRYDYVSDSQYYNDFSAGNINLVTKTLLDREFDINYSNNYIDSSLTVLDYGIVNEQIDLANIPYAKLPEFKFNITSEGYTPEYLTISMDSLNTYFYKAPHEIRPSAGSEVGTNISAFRSYEAPKIKAILDNSWGYLNPSLEVPIRYYQLDNKPTDTIKFKQNSVTSVLPIFNIDAGAYFDRNYTTSDGSSYTQTLHPRLFYTYIPYQDQTNIPLFDTSLQNEQYEQMFQVNRFTGYDRINNANQLTYALEASTTNDEDGSTLASAKIGQMAYFANRKVTLCQGDSKCNNKEMMDTFAKDAFSPIMSSFEYQIVKEIYISAQINYRPTRNNFDYQVYQISYKDENENIFNVSYNNIANNWDALTQEQINNGVKPKPQQTITLSTMLNITDHWGIAALWNYNFEQKKISNFFAGLQYNAKSWATRIVWQGTAYTNNDPNNPDILGSLTNTYLLEFELKGLSNIGNSEGLHTQLGQIAGYERGMWGGV</sequence>
<keyword evidence="2" id="KW-0472">Membrane</keyword>
<protein>
    <recommendedName>
        <fullName evidence="2">LPS-assembly protein LptD</fullName>
    </recommendedName>
</protein>
<dbReference type="InterPro" id="IPR020889">
    <property type="entry name" value="LipoPS_assembly_LptD"/>
</dbReference>
<comment type="function">
    <text evidence="2">Together with LptE, is involved in the assembly of lipopolysaccharide (LPS) at the surface of the outer membrane.</text>
</comment>
<evidence type="ECO:0000256" key="1">
    <source>
        <dbReference type="ARBA" id="ARBA00023237"/>
    </source>
</evidence>
<gene>
    <name evidence="2" type="primary">lptD</name>
    <name evidence="4" type="ORF">F7310_06995</name>
</gene>
<dbReference type="GO" id="GO:0043165">
    <property type="term" value="P:Gram-negative-bacterium-type cell outer membrane assembly"/>
    <property type="evidence" value="ECO:0007669"/>
    <property type="project" value="UniProtKB-UniRule"/>
</dbReference>
<dbReference type="GO" id="GO:0015920">
    <property type="term" value="P:lipopolysaccharide transport"/>
    <property type="evidence" value="ECO:0007669"/>
    <property type="project" value="InterPro"/>
</dbReference>
<feature type="domain" description="LptD C-terminal" evidence="3">
    <location>
        <begin position="367"/>
        <end position="777"/>
    </location>
</feature>
<dbReference type="EMBL" id="CP016796">
    <property type="protein sequence ID" value="API87117.1"/>
    <property type="molecule type" value="Genomic_DNA"/>
</dbReference>
<dbReference type="GO" id="GO:1990351">
    <property type="term" value="C:transporter complex"/>
    <property type="evidence" value="ECO:0007669"/>
    <property type="project" value="TreeGrafter"/>
</dbReference>
<dbReference type="KEGG" id="frx:F7310_06995"/>
<accession>A0A1L4BTH1</accession>
<comment type="subunit">
    <text evidence="2">Component of the lipopolysaccharide transport and assembly complex. Interacts with LptE and LptA.</text>
</comment>
<name>A0A1L4BTH1_9GAMM</name>
<comment type="similarity">
    <text evidence="2">Belongs to the LptD family.</text>
</comment>
<keyword evidence="2" id="KW-0732">Signal</keyword>